<dbReference type="SMART" id="SM00388">
    <property type="entry name" value="HisKA"/>
    <property type="match status" value="1"/>
</dbReference>
<dbReference type="PANTHER" id="PTHR43711">
    <property type="entry name" value="TWO-COMPONENT HISTIDINE KINASE"/>
    <property type="match status" value="1"/>
</dbReference>
<dbReference type="InterPro" id="IPR003594">
    <property type="entry name" value="HATPase_dom"/>
</dbReference>
<dbReference type="SMART" id="SM00387">
    <property type="entry name" value="HATPase_c"/>
    <property type="match status" value="1"/>
</dbReference>
<keyword evidence="4" id="KW-0808">Transferase</keyword>
<dbReference type="SUPFAM" id="SSF47384">
    <property type="entry name" value="Homodimeric domain of signal transducing histidine kinase"/>
    <property type="match status" value="1"/>
</dbReference>
<dbReference type="InterPro" id="IPR005467">
    <property type="entry name" value="His_kinase_dom"/>
</dbReference>
<dbReference type="Pfam" id="PF13188">
    <property type="entry name" value="PAS_8"/>
    <property type="match status" value="1"/>
</dbReference>
<evidence type="ECO:0000313" key="9">
    <source>
        <dbReference type="Proteomes" id="UP000241193"/>
    </source>
</evidence>
<reference evidence="8 9" key="2">
    <citation type="submission" date="2018-04" db="EMBL/GenBank/DDBJ databases">
        <title>Thauera lacus sp. nov., isolated from an saline lake in Inner Mongolia, China.</title>
        <authorList>
            <person name="Liang Q.-Y."/>
        </authorList>
    </citation>
    <scope>NUCLEOTIDE SEQUENCE [LARGE SCALE GENOMIC DNA]</scope>
    <source>
        <strain evidence="8 9">D20</strain>
    </source>
</reference>
<dbReference type="CDD" id="cd00082">
    <property type="entry name" value="HisKA"/>
    <property type="match status" value="1"/>
</dbReference>
<dbReference type="InterPro" id="IPR003661">
    <property type="entry name" value="HisK_dim/P_dom"/>
</dbReference>
<dbReference type="GO" id="GO:0000155">
    <property type="term" value="F:phosphorelay sensor kinase activity"/>
    <property type="evidence" value="ECO:0007669"/>
    <property type="project" value="InterPro"/>
</dbReference>
<reference evidence="8 9" key="1">
    <citation type="submission" date="2018-03" db="EMBL/GenBank/DDBJ databases">
        <authorList>
            <person name="Keele B.F."/>
        </authorList>
    </citation>
    <scope>NUCLEOTIDE SEQUENCE [LARGE SCALE GENOMIC DNA]</scope>
    <source>
        <strain evidence="8 9">D20</strain>
    </source>
</reference>
<proteinExistence type="predicted"/>
<dbReference type="EC" id="2.7.13.3" evidence="2"/>
<evidence type="ECO:0000256" key="3">
    <source>
        <dbReference type="ARBA" id="ARBA00022553"/>
    </source>
</evidence>
<gene>
    <name evidence="8" type="ORF">C8261_05055</name>
</gene>
<dbReference type="SUPFAM" id="SSF55785">
    <property type="entry name" value="PYP-like sensor domain (PAS domain)"/>
    <property type="match status" value="1"/>
</dbReference>
<evidence type="ECO:0000313" key="8">
    <source>
        <dbReference type="EMBL" id="PTD97479.1"/>
    </source>
</evidence>
<dbReference type="RefSeq" id="WP_107492677.1">
    <property type="nucleotide sequence ID" value="NZ_PZKC01000003.1"/>
</dbReference>
<dbReference type="SUPFAM" id="SSF55874">
    <property type="entry name" value="ATPase domain of HSP90 chaperone/DNA topoisomerase II/histidine kinase"/>
    <property type="match status" value="1"/>
</dbReference>
<accession>A0A2T4II70</accession>
<name>A0A2T4II70_9RHOO</name>
<evidence type="ECO:0000256" key="1">
    <source>
        <dbReference type="ARBA" id="ARBA00000085"/>
    </source>
</evidence>
<dbReference type="EMBL" id="PZKC01000003">
    <property type="protein sequence ID" value="PTD97479.1"/>
    <property type="molecule type" value="Genomic_DNA"/>
</dbReference>
<dbReference type="Pfam" id="PF02518">
    <property type="entry name" value="HATPase_c"/>
    <property type="match status" value="1"/>
</dbReference>
<sequence length="383" mass="40733">MSAPDAAGLPAGGAPARMDAAQLAEAFELFSRASEELSQAYNALQGRVEQLTERLSVLMGALPAAVVVINRAGLVVQVNRAAETLFGAALTGESWERFGAALQPTETPGEMSIELDDGARRLSVSETALESGEERILLLHDITETWRMRQTAERNERLAAMGEMVAGLAHQLRTPLSAALLYTGNLRQPELGPAERARVADRAIERLRYLERLIRDMLAFARGDCVGRQFFGVCELAAELTHTLEPVARARQIAFSSVCECGELALHGDRKALGGALTNLLENAIQHTESGGRVDCHVRSDGGQVVFAVSDSGCGIDPALQERLFEPFFTTRAEGTGLGLAIARGVARAHGGEIALQSAPGQGSTFTLSLPLPQGASAAEARP</sequence>
<evidence type="ECO:0000256" key="5">
    <source>
        <dbReference type="ARBA" id="ARBA00022777"/>
    </source>
</evidence>
<dbReference type="InterPro" id="IPR004358">
    <property type="entry name" value="Sig_transdc_His_kin-like_C"/>
</dbReference>
<keyword evidence="3" id="KW-0597">Phosphoprotein</keyword>
<dbReference type="InterPro" id="IPR036097">
    <property type="entry name" value="HisK_dim/P_sf"/>
</dbReference>
<keyword evidence="9" id="KW-1185">Reference proteome</keyword>
<feature type="domain" description="Histidine kinase" evidence="7">
    <location>
        <begin position="167"/>
        <end position="374"/>
    </location>
</feature>
<protein>
    <recommendedName>
        <fullName evidence="2">histidine kinase</fullName>
        <ecNumber evidence="2">2.7.13.3</ecNumber>
    </recommendedName>
</protein>
<organism evidence="8 9">
    <name type="scientific">Pseudothauera lacus</name>
    <dbReference type="NCBI Taxonomy" id="2136175"/>
    <lineage>
        <taxon>Bacteria</taxon>
        <taxon>Pseudomonadati</taxon>
        <taxon>Pseudomonadota</taxon>
        <taxon>Betaproteobacteria</taxon>
        <taxon>Rhodocyclales</taxon>
        <taxon>Zoogloeaceae</taxon>
        <taxon>Pseudothauera</taxon>
    </lineage>
</organism>
<dbReference type="Proteomes" id="UP000241193">
    <property type="component" value="Unassembled WGS sequence"/>
</dbReference>
<evidence type="ECO:0000256" key="6">
    <source>
        <dbReference type="ARBA" id="ARBA00023012"/>
    </source>
</evidence>
<dbReference type="Pfam" id="PF00512">
    <property type="entry name" value="HisKA"/>
    <property type="match status" value="1"/>
</dbReference>
<evidence type="ECO:0000256" key="4">
    <source>
        <dbReference type="ARBA" id="ARBA00022679"/>
    </source>
</evidence>
<dbReference type="InterPro" id="IPR050736">
    <property type="entry name" value="Sensor_HK_Regulatory"/>
</dbReference>
<dbReference type="InterPro" id="IPR000014">
    <property type="entry name" value="PAS"/>
</dbReference>
<dbReference type="PANTHER" id="PTHR43711:SF28">
    <property type="entry name" value="SENSOR HISTIDINE KINASE YXDK"/>
    <property type="match status" value="1"/>
</dbReference>
<dbReference type="InterPro" id="IPR035965">
    <property type="entry name" value="PAS-like_dom_sf"/>
</dbReference>
<dbReference type="PRINTS" id="PR00344">
    <property type="entry name" value="BCTRLSENSOR"/>
</dbReference>
<keyword evidence="6" id="KW-0902">Two-component regulatory system</keyword>
<dbReference type="CDD" id="cd00075">
    <property type="entry name" value="HATPase"/>
    <property type="match status" value="1"/>
</dbReference>
<comment type="catalytic activity">
    <reaction evidence="1">
        <text>ATP + protein L-histidine = ADP + protein N-phospho-L-histidine.</text>
        <dbReference type="EC" id="2.7.13.3"/>
    </reaction>
</comment>
<dbReference type="OrthoDB" id="224978at2"/>
<dbReference type="Gene3D" id="3.30.565.10">
    <property type="entry name" value="Histidine kinase-like ATPase, C-terminal domain"/>
    <property type="match status" value="1"/>
</dbReference>
<evidence type="ECO:0000259" key="7">
    <source>
        <dbReference type="PROSITE" id="PS50109"/>
    </source>
</evidence>
<keyword evidence="5 8" id="KW-0418">Kinase</keyword>
<comment type="caution">
    <text evidence="8">The sequence shown here is derived from an EMBL/GenBank/DDBJ whole genome shotgun (WGS) entry which is preliminary data.</text>
</comment>
<dbReference type="AlphaFoldDB" id="A0A2T4II70"/>
<evidence type="ECO:0000256" key="2">
    <source>
        <dbReference type="ARBA" id="ARBA00012438"/>
    </source>
</evidence>
<dbReference type="InterPro" id="IPR036890">
    <property type="entry name" value="HATPase_C_sf"/>
</dbReference>
<dbReference type="PROSITE" id="PS50109">
    <property type="entry name" value="HIS_KIN"/>
    <property type="match status" value="1"/>
</dbReference>
<dbReference type="Gene3D" id="1.10.287.130">
    <property type="match status" value="1"/>
</dbReference>